<dbReference type="EMBL" id="JAIWYP010000003">
    <property type="protein sequence ID" value="KAH3845285.1"/>
    <property type="molecule type" value="Genomic_DNA"/>
</dbReference>
<comment type="caution">
    <text evidence="1">The sequence shown here is derived from an EMBL/GenBank/DDBJ whole genome shotgun (WGS) entry which is preliminary data.</text>
</comment>
<reference evidence="1" key="1">
    <citation type="journal article" date="2019" name="bioRxiv">
        <title>The Genome of the Zebra Mussel, Dreissena polymorpha: A Resource for Invasive Species Research.</title>
        <authorList>
            <person name="McCartney M.A."/>
            <person name="Auch B."/>
            <person name="Kono T."/>
            <person name="Mallez S."/>
            <person name="Zhang Y."/>
            <person name="Obille A."/>
            <person name="Becker A."/>
            <person name="Abrahante J.E."/>
            <person name="Garbe J."/>
            <person name="Badalamenti J.P."/>
            <person name="Herman A."/>
            <person name="Mangelson H."/>
            <person name="Liachko I."/>
            <person name="Sullivan S."/>
            <person name="Sone E.D."/>
            <person name="Koren S."/>
            <person name="Silverstein K.A.T."/>
            <person name="Beckman K.B."/>
            <person name="Gohl D.M."/>
        </authorList>
    </citation>
    <scope>NUCLEOTIDE SEQUENCE</scope>
    <source>
        <strain evidence="1">Duluth1</strain>
        <tissue evidence="1">Whole animal</tissue>
    </source>
</reference>
<evidence type="ECO:0000313" key="1">
    <source>
        <dbReference type="EMBL" id="KAH3845285.1"/>
    </source>
</evidence>
<keyword evidence="2" id="KW-1185">Reference proteome</keyword>
<organism evidence="1 2">
    <name type="scientific">Dreissena polymorpha</name>
    <name type="common">Zebra mussel</name>
    <name type="synonym">Mytilus polymorpha</name>
    <dbReference type="NCBI Taxonomy" id="45954"/>
    <lineage>
        <taxon>Eukaryota</taxon>
        <taxon>Metazoa</taxon>
        <taxon>Spiralia</taxon>
        <taxon>Lophotrochozoa</taxon>
        <taxon>Mollusca</taxon>
        <taxon>Bivalvia</taxon>
        <taxon>Autobranchia</taxon>
        <taxon>Heteroconchia</taxon>
        <taxon>Euheterodonta</taxon>
        <taxon>Imparidentia</taxon>
        <taxon>Neoheterodontei</taxon>
        <taxon>Myida</taxon>
        <taxon>Dreissenoidea</taxon>
        <taxon>Dreissenidae</taxon>
        <taxon>Dreissena</taxon>
    </lineage>
</organism>
<protein>
    <submittedName>
        <fullName evidence="1">Uncharacterized protein</fullName>
    </submittedName>
</protein>
<evidence type="ECO:0000313" key="2">
    <source>
        <dbReference type="Proteomes" id="UP000828390"/>
    </source>
</evidence>
<sequence length="138" mass="15219">MVGWAQTPSDTSWPRTLGKMLNEFYPQVAATLNLGFQTFLPSVRDYLINKWLIITSSGPEKNVPQLHLSHYISIGHGSPQTVQCQGIKSSTVTLTVHHHSTGDQKPGKPSVEFVLEAFAPAAVIILRFLHLQQTSDAI</sequence>
<gene>
    <name evidence="1" type="ORF">DPMN_087561</name>
</gene>
<accession>A0A9D4KSL7</accession>
<reference evidence="1" key="2">
    <citation type="submission" date="2020-11" db="EMBL/GenBank/DDBJ databases">
        <authorList>
            <person name="McCartney M.A."/>
            <person name="Auch B."/>
            <person name="Kono T."/>
            <person name="Mallez S."/>
            <person name="Becker A."/>
            <person name="Gohl D.M."/>
            <person name="Silverstein K.A.T."/>
            <person name="Koren S."/>
            <person name="Bechman K.B."/>
            <person name="Herman A."/>
            <person name="Abrahante J.E."/>
            <person name="Garbe J."/>
        </authorList>
    </citation>
    <scope>NUCLEOTIDE SEQUENCE</scope>
    <source>
        <strain evidence="1">Duluth1</strain>
        <tissue evidence="1">Whole animal</tissue>
    </source>
</reference>
<name>A0A9D4KSL7_DREPO</name>
<proteinExistence type="predicted"/>
<dbReference type="Proteomes" id="UP000828390">
    <property type="component" value="Unassembled WGS sequence"/>
</dbReference>
<dbReference type="AlphaFoldDB" id="A0A9D4KSL7"/>